<organism evidence="2 3">
    <name type="scientific">Hoylesella loescheii DSM 19665 = JCM 12249 = ATCC 15930</name>
    <dbReference type="NCBI Taxonomy" id="1122985"/>
    <lineage>
        <taxon>Bacteria</taxon>
        <taxon>Pseudomonadati</taxon>
        <taxon>Bacteroidota</taxon>
        <taxon>Bacteroidia</taxon>
        <taxon>Bacteroidales</taxon>
        <taxon>Prevotellaceae</taxon>
        <taxon>Hoylesella</taxon>
    </lineage>
</organism>
<sequence length="183" mass="20955">MRKLVLLLITILATLTVQAQGEHLKFMGIEIKGSITEFQQHLLTKGLRVSYVSKGLPEGQRVYDGHFSGYPAQVVVFFNARTRQVFRAKVMIDRQGRDQATNLLNELMAKLDLKYGAENRRSHDFTDEYMHKFKQSAYTISNGEIDLFVTSTGYVDLDTFYVNIDYKDATNTTNNTIDELEDL</sequence>
<accession>A0A069QFN6</accession>
<gene>
    <name evidence="2" type="ORF">HMPREF1991_02429</name>
</gene>
<dbReference type="RefSeq" id="WP_018966649.1">
    <property type="nucleotide sequence ID" value="NZ_KB899211.1"/>
</dbReference>
<evidence type="ECO:0000256" key="1">
    <source>
        <dbReference type="SAM" id="SignalP"/>
    </source>
</evidence>
<dbReference type="AlphaFoldDB" id="A0A069QFN6"/>
<evidence type="ECO:0000313" key="2">
    <source>
        <dbReference type="EMBL" id="KDR51507.1"/>
    </source>
</evidence>
<protein>
    <submittedName>
        <fullName evidence="2">Uncharacterized protein</fullName>
    </submittedName>
</protein>
<keyword evidence="1" id="KW-0732">Signal</keyword>
<dbReference type="Proteomes" id="UP000027442">
    <property type="component" value="Unassembled WGS sequence"/>
</dbReference>
<proteinExistence type="predicted"/>
<dbReference type="PATRIC" id="fig|1122985.7.peg.2515"/>
<name>A0A069QFN6_HOYLO</name>
<evidence type="ECO:0000313" key="3">
    <source>
        <dbReference type="Proteomes" id="UP000027442"/>
    </source>
</evidence>
<comment type="caution">
    <text evidence="2">The sequence shown here is derived from an EMBL/GenBank/DDBJ whole genome shotgun (WGS) entry which is preliminary data.</text>
</comment>
<dbReference type="HOGENOM" id="CLU_111028_0_0_10"/>
<feature type="signal peptide" evidence="1">
    <location>
        <begin position="1"/>
        <end position="19"/>
    </location>
</feature>
<feature type="chain" id="PRO_5001665272" evidence="1">
    <location>
        <begin position="20"/>
        <end position="183"/>
    </location>
</feature>
<reference evidence="2 3" key="1">
    <citation type="submission" date="2013-08" db="EMBL/GenBank/DDBJ databases">
        <authorList>
            <person name="Weinstock G."/>
            <person name="Sodergren E."/>
            <person name="Wylie T."/>
            <person name="Fulton L."/>
            <person name="Fulton R."/>
            <person name="Fronick C."/>
            <person name="O'Laughlin M."/>
            <person name="Godfrey J."/>
            <person name="Miner T."/>
            <person name="Herter B."/>
            <person name="Appelbaum E."/>
            <person name="Cordes M."/>
            <person name="Lek S."/>
            <person name="Wollam A."/>
            <person name="Pepin K.H."/>
            <person name="Palsikar V.B."/>
            <person name="Mitreva M."/>
            <person name="Wilson R.K."/>
        </authorList>
    </citation>
    <scope>NUCLEOTIDE SEQUENCE [LARGE SCALE GENOMIC DNA]</scope>
    <source>
        <strain evidence="2 3">ATCC 15930</strain>
    </source>
</reference>
<dbReference type="EMBL" id="JNGW01000105">
    <property type="protein sequence ID" value="KDR51507.1"/>
    <property type="molecule type" value="Genomic_DNA"/>
</dbReference>
<keyword evidence="3" id="KW-1185">Reference proteome</keyword>